<dbReference type="CDD" id="cd00688">
    <property type="entry name" value="ISOPREN_C2_like"/>
    <property type="match status" value="1"/>
</dbReference>
<dbReference type="KEGG" id="llh:I41_50100"/>
<protein>
    <recommendedName>
        <fullName evidence="5">Squalene cyclase C-terminal domain-containing protein</fullName>
    </recommendedName>
</protein>
<dbReference type="AlphaFoldDB" id="A0A517U584"/>
<accession>A0A517U584</accession>
<keyword evidence="2" id="KW-0812">Transmembrane</keyword>
<dbReference type="InterPro" id="IPR008930">
    <property type="entry name" value="Terpenoid_cyclase/PrenylTrfase"/>
</dbReference>
<evidence type="ECO:0000256" key="2">
    <source>
        <dbReference type="SAM" id="Phobius"/>
    </source>
</evidence>
<dbReference type="OrthoDB" id="238862at2"/>
<feature type="transmembrane region" description="Helical" evidence="2">
    <location>
        <begin position="50"/>
        <end position="71"/>
    </location>
</feature>
<keyword evidence="2" id="KW-0472">Membrane</keyword>
<evidence type="ECO:0000313" key="4">
    <source>
        <dbReference type="Proteomes" id="UP000317909"/>
    </source>
</evidence>
<dbReference type="SUPFAM" id="SSF48239">
    <property type="entry name" value="Terpenoid cyclases/Protein prenyltransferases"/>
    <property type="match status" value="1"/>
</dbReference>
<evidence type="ECO:0008006" key="5">
    <source>
        <dbReference type="Google" id="ProtNLM"/>
    </source>
</evidence>
<evidence type="ECO:0000313" key="3">
    <source>
        <dbReference type="EMBL" id="QDT75767.1"/>
    </source>
</evidence>
<feature type="transmembrane region" description="Helical" evidence="2">
    <location>
        <begin position="20"/>
        <end position="38"/>
    </location>
</feature>
<dbReference type="Proteomes" id="UP000317909">
    <property type="component" value="Chromosome"/>
</dbReference>
<gene>
    <name evidence="3" type="ORF">I41_50100</name>
</gene>
<feature type="compositionally biased region" description="Low complexity" evidence="1">
    <location>
        <begin position="140"/>
        <end position="154"/>
    </location>
</feature>
<name>A0A517U584_9BACT</name>
<feature type="compositionally biased region" description="Acidic residues" evidence="1">
    <location>
        <begin position="117"/>
        <end position="126"/>
    </location>
</feature>
<organism evidence="3 4">
    <name type="scientific">Lacipirellula limnantheis</name>
    <dbReference type="NCBI Taxonomy" id="2528024"/>
    <lineage>
        <taxon>Bacteria</taxon>
        <taxon>Pseudomonadati</taxon>
        <taxon>Planctomycetota</taxon>
        <taxon>Planctomycetia</taxon>
        <taxon>Pirellulales</taxon>
        <taxon>Lacipirellulaceae</taxon>
        <taxon>Lacipirellula</taxon>
    </lineage>
</organism>
<dbReference type="EMBL" id="CP036339">
    <property type="protein sequence ID" value="QDT75767.1"/>
    <property type="molecule type" value="Genomic_DNA"/>
</dbReference>
<feature type="region of interest" description="Disordered" evidence="1">
    <location>
        <begin position="117"/>
        <end position="197"/>
    </location>
</feature>
<evidence type="ECO:0000256" key="1">
    <source>
        <dbReference type="SAM" id="MobiDB-lite"/>
    </source>
</evidence>
<keyword evidence="4" id="KW-1185">Reference proteome</keyword>
<reference evidence="3 4" key="1">
    <citation type="submission" date="2019-02" db="EMBL/GenBank/DDBJ databases">
        <title>Deep-cultivation of Planctomycetes and their phenomic and genomic characterization uncovers novel biology.</title>
        <authorList>
            <person name="Wiegand S."/>
            <person name="Jogler M."/>
            <person name="Boedeker C."/>
            <person name="Pinto D."/>
            <person name="Vollmers J."/>
            <person name="Rivas-Marin E."/>
            <person name="Kohn T."/>
            <person name="Peeters S.H."/>
            <person name="Heuer A."/>
            <person name="Rast P."/>
            <person name="Oberbeckmann S."/>
            <person name="Bunk B."/>
            <person name="Jeske O."/>
            <person name="Meyerdierks A."/>
            <person name="Storesund J.E."/>
            <person name="Kallscheuer N."/>
            <person name="Luecker S."/>
            <person name="Lage O.M."/>
            <person name="Pohl T."/>
            <person name="Merkel B.J."/>
            <person name="Hornburger P."/>
            <person name="Mueller R.-W."/>
            <person name="Bruemmer F."/>
            <person name="Labrenz M."/>
            <person name="Spormann A.M."/>
            <person name="Op den Camp H."/>
            <person name="Overmann J."/>
            <person name="Amann R."/>
            <person name="Jetten M.S.M."/>
            <person name="Mascher T."/>
            <person name="Medema M.H."/>
            <person name="Devos D.P."/>
            <person name="Kaster A.-K."/>
            <person name="Ovreas L."/>
            <person name="Rohde M."/>
            <person name="Galperin M.Y."/>
            <person name="Jogler C."/>
        </authorList>
    </citation>
    <scope>NUCLEOTIDE SEQUENCE [LARGE SCALE GENOMIC DNA]</scope>
    <source>
        <strain evidence="3 4">I41</strain>
    </source>
</reference>
<dbReference type="Gene3D" id="1.50.10.20">
    <property type="match status" value="1"/>
</dbReference>
<proteinExistence type="predicted"/>
<dbReference type="RefSeq" id="WP_145435547.1">
    <property type="nucleotide sequence ID" value="NZ_CP036339.1"/>
</dbReference>
<sequence>MPADLAPCLASLLNLPTFWVVVWVGLLAATIAIVWLLRTRLREIKSWQKCAILSLWVHVLLACLTAAVRIVTGSADGGPGYGPPIQVALLPSELEAIATSDQTAPTPFEQAALDAEAFEAEPEGESAADAAKANKEETPAEPLEAPPLLAKTEPTPTESEPAQPSPLGEGEDDVVVAPTEPADEPPPPNTTPNATPADEVAKPLIAATPAVAAAGETVVVDSETSAPSLVRDAGSPVSLPARPQLPAPYAARFAANRAELVAAGGGNTQTEGAVRAALNWLAAAQSKDGRWDAKRHGAGREYYVLGQDRQGAGARADTGVSGLALLAFIGAGHTHREGLYQPNVGSGIEFLRRTQQSDGNLGGDAGLFAHMYCHSMASFAVSETMAMTGDQRLAPLVRGAARYTIAAQHPTDGGWRYRPGDTGDTSQLGWQLMVLRSAERCEVAVPAVIWTRVDRFLRQVERGQSGGLAVYRPEEARPTRTMTAEALYCRQLVTGRADGELTPAALREAIDSLLAEPPSTAQVNLYYWYYATLALHRAQHVTPEAGDAWRRWNDSLTRTLLAMQNKDGSWPETCIWSGYGGRVFTTALGALCLEVYYRYVPPEEQASPTDVATQPDWQAMPPR</sequence>
<keyword evidence="2" id="KW-1133">Transmembrane helix</keyword>